<dbReference type="InterPro" id="IPR038765">
    <property type="entry name" value="Papain-like_cys_pep_sf"/>
</dbReference>
<name>A0A7K1LIC3_9MICC</name>
<evidence type="ECO:0000313" key="6">
    <source>
        <dbReference type="EMBL" id="MUN54860.1"/>
    </source>
</evidence>
<feature type="domain" description="NlpC/P60" evidence="5">
    <location>
        <begin position="1"/>
        <end position="90"/>
    </location>
</feature>
<dbReference type="GO" id="GO:0008234">
    <property type="term" value="F:cysteine-type peptidase activity"/>
    <property type="evidence" value="ECO:0007669"/>
    <property type="project" value="UniProtKB-KW"/>
</dbReference>
<protein>
    <recommendedName>
        <fullName evidence="5">NlpC/P60 domain-containing protein</fullName>
    </recommendedName>
</protein>
<organism evidence="6 7">
    <name type="scientific">Rothia koreensis</name>
    <dbReference type="NCBI Taxonomy" id="592378"/>
    <lineage>
        <taxon>Bacteria</taxon>
        <taxon>Bacillati</taxon>
        <taxon>Actinomycetota</taxon>
        <taxon>Actinomycetes</taxon>
        <taxon>Micrococcales</taxon>
        <taxon>Micrococcaceae</taxon>
        <taxon>Rothia</taxon>
    </lineage>
</organism>
<keyword evidence="4" id="KW-0788">Thiol protease</keyword>
<comment type="caution">
    <text evidence="6">The sequence shown here is derived from an EMBL/GenBank/DDBJ whole genome shotgun (WGS) entry which is preliminary data.</text>
</comment>
<evidence type="ECO:0000256" key="2">
    <source>
        <dbReference type="ARBA" id="ARBA00022670"/>
    </source>
</evidence>
<evidence type="ECO:0000256" key="1">
    <source>
        <dbReference type="ARBA" id="ARBA00007074"/>
    </source>
</evidence>
<accession>A0A7K1LIC3</accession>
<dbReference type="SUPFAM" id="SSF54001">
    <property type="entry name" value="Cysteine proteinases"/>
    <property type="match status" value="1"/>
</dbReference>
<reference evidence="6 7" key="1">
    <citation type="submission" date="2019-12" db="EMBL/GenBank/DDBJ databases">
        <authorList>
            <person name="Li J."/>
            <person name="Shi Y."/>
            <person name="Xu G."/>
            <person name="Xiao D."/>
            <person name="Ran X."/>
        </authorList>
    </citation>
    <scope>NUCLEOTIDE SEQUENCE [LARGE SCALE GENOMIC DNA]</scope>
    <source>
        <strain evidence="6 7">JCM 15915</strain>
    </source>
</reference>
<dbReference type="Pfam" id="PF00877">
    <property type="entry name" value="NLPC_P60"/>
    <property type="match status" value="1"/>
</dbReference>
<dbReference type="PROSITE" id="PS51935">
    <property type="entry name" value="NLPC_P60"/>
    <property type="match status" value="1"/>
</dbReference>
<evidence type="ECO:0000256" key="4">
    <source>
        <dbReference type="ARBA" id="ARBA00022807"/>
    </source>
</evidence>
<comment type="similarity">
    <text evidence="1">Belongs to the peptidase C40 family.</text>
</comment>
<gene>
    <name evidence="6" type="ORF">GMA10_06485</name>
</gene>
<sequence length="90" mass="9642">MLVTNALRARGISFHGWPKDYLSLGHTVSAEEAQPGDIVYYASNGMGGSHVAIYIGDGRAIHGGWEGGTTAEFGTELPYASSPLYIRVDR</sequence>
<keyword evidence="7" id="KW-1185">Reference proteome</keyword>
<dbReference type="Gene3D" id="3.90.1720.10">
    <property type="entry name" value="endopeptidase domain like (from Nostoc punctiforme)"/>
    <property type="match status" value="1"/>
</dbReference>
<keyword evidence="3" id="KW-0378">Hydrolase</keyword>
<dbReference type="InterPro" id="IPR000064">
    <property type="entry name" value="NLP_P60_dom"/>
</dbReference>
<dbReference type="AlphaFoldDB" id="A0A7K1LIC3"/>
<evidence type="ECO:0000313" key="7">
    <source>
        <dbReference type="Proteomes" id="UP000462152"/>
    </source>
</evidence>
<dbReference type="Proteomes" id="UP000462152">
    <property type="component" value="Unassembled WGS sequence"/>
</dbReference>
<dbReference type="GO" id="GO:0006508">
    <property type="term" value="P:proteolysis"/>
    <property type="evidence" value="ECO:0007669"/>
    <property type="project" value="UniProtKB-KW"/>
</dbReference>
<dbReference type="OrthoDB" id="5177647at2"/>
<dbReference type="EMBL" id="WOGT01000003">
    <property type="protein sequence ID" value="MUN54860.1"/>
    <property type="molecule type" value="Genomic_DNA"/>
</dbReference>
<evidence type="ECO:0000259" key="5">
    <source>
        <dbReference type="PROSITE" id="PS51935"/>
    </source>
</evidence>
<evidence type="ECO:0000256" key="3">
    <source>
        <dbReference type="ARBA" id="ARBA00022801"/>
    </source>
</evidence>
<proteinExistence type="inferred from homology"/>
<keyword evidence="2" id="KW-0645">Protease</keyword>